<dbReference type="SMART" id="SM00408">
    <property type="entry name" value="IGc2"/>
    <property type="match status" value="5"/>
</dbReference>
<accession>A0A8S1DKG1</accession>
<sequence>MDDAHQTKCPTAMSFIVPAQPIELEGVVGRSVRLPCNVTPVGPDRVYMVLWFRDESGIPIYSYDVRGKSLSEALHWSAPEVFGSRAKFHVVASPAQLLVDDLREHDEGIYRCRVDFKHSPSRSFRYKLSITVPPEKPVIFDSKNRQLNYTLGPLREGEDVVLTCRVKGGRPEPTVTWLVGGNLVDEQSESSNPYMVENKLVWPAVARHDLGSSFTCRAVNSKLVDPRDTNLKLDLYLNPLTVHINKKPNPLKAEQKYEVSCTSAGSRPSAVITWYKGKKQLLRRVKDENSSNLTLSEMVFTPTTDDDGKHVTCRAENPNVTGAYMEDTWRIEVVYPPILLLKLGSTLNPDDIKEGDDVYFECHVRANPPWRKLNWLHNGLLLTHNTSARIIRSNQSLVLQKVTRQSAGKYACAASNTEGEGTSNELDFRVKYAPVCRQEKILVVGASRGETLDIKCEVESDPPVVHFRWKFNNSGETLDVSPERFYSDGPSSSVLRYTTASELDYGSLSCWAVNAVGHQVAPCVFQVVAAGKPFPVRNCTFFNQTSSSVEVACTAGFDGGLPQHFALELVAVGGGLRYNITSEQPFFVLADLEPGVTFQLSVYAVNAKGRSQPTVLDEISFRDSDRHTGKYCRCVVYYWNKSFLSLFPSPYQHICSRTKFARSQVVFCHKFLVSSAAISLSPIVGVGTGVAFTLVALFLLLGIKSRRACSSPSNQPMTASPPKKRSNGNQHQPKDPDMYEEKDPDLIPAKYLVIGSDHEREVGTSINNGVVQLQDHQKFEPWPSISPKVTSPVLSPSLSATRHVVGSASWGNDPLRLPSPGSTAAAQQAQQQGPSTDVELNGVFIKERLMANRLPESCV</sequence>
<dbReference type="CDD" id="cd00063">
    <property type="entry name" value="FN3"/>
    <property type="match status" value="1"/>
</dbReference>
<evidence type="ECO:0000313" key="11">
    <source>
        <dbReference type="Proteomes" id="UP000494165"/>
    </source>
</evidence>
<dbReference type="Pfam" id="PF08205">
    <property type="entry name" value="C2-set_2"/>
    <property type="match status" value="1"/>
</dbReference>
<evidence type="ECO:0000259" key="8">
    <source>
        <dbReference type="PROSITE" id="PS50835"/>
    </source>
</evidence>
<feature type="region of interest" description="Disordered" evidence="6">
    <location>
        <begin position="709"/>
        <end position="742"/>
    </location>
</feature>
<evidence type="ECO:0000256" key="2">
    <source>
        <dbReference type="ARBA" id="ARBA00022692"/>
    </source>
</evidence>
<dbReference type="InterPro" id="IPR013106">
    <property type="entry name" value="Ig_V-set"/>
</dbReference>
<dbReference type="PROSITE" id="PS50835">
    <property type="entry name" value="IG_LIKE"/>
    <property type="match status" value="5"/>
</dbReference>
<dbReference type="SMART" id="SM00060">
    <property type="entry name" value="FN3"/>
    <property type="match status" value="1"/>
</dbReference>
<name>A0A8S1DKG1_9INSE</name>
<evidence type="ECO:0000256" key="4">
    <source>
        <dbReference type="ARBA" id="ARBA00023136"/>
    </source>
</evidence>
<keyword evidence="3 7" id="KW-1133">Transmembrane helix</keyword>
<evidence type="ECO:0000313" key="10">
    <source>
        <dbReference type="EMBL" id="CAB3378494.1"/>
    </source>
</evidence>
<dbReference type="PROSITE" id="PS50853">
    <property type="entry name" value="FN3"/>
    <property type="match status" value="1"/>
</dbReference>
<dbReference type="Proteomes" id="UP000494165">
    <property type="component" value="Unassembled WGS sequence"/>
</dbReference>
<keyword evidence="4 7" id="KW-0472">Membrane</keyword>
<dbReference type="AlphaFoldDB" id="A0A8S1DKG1"/>
<gene>
    <name evidence="10" type="ORF">CLODIP_2_CD10552</name>
</gene>
<comment type="subcellular location">
    <subcellularLocation>
        <location evidence="1">Membrane</location>
        <topology evidence="1">Single-pass membrane protein</topology>
    </subcellularLocation>
</comment>
<evidence type="ECO:0008006" key="12">
    <source>
        <dbReference type="Google" id="ProtNLM"/>
    </source>
</evidence>
<dbReference type="Gene3D" id="2.60.40.10">
    <property type="entry name" value="Immunoglobulins"/>
    <property type="match status" value="6"/>
</dbReference>
<dbReference type="Pfam" id="PF07686">
    <property type="entry name" value="V-set"/>
    <property type="match status" value="1"/>
</dbReference>
<feature type="domain" description="Ig-like" evidence="8">
    <location>
        <begin position="137"/>
        <end position="232"/>
    </location>
</feature>
<evidence type="ECO:0000256" key="6">
    <source>
        <dbReference type="SAM" id="MobiDB-lite"/>
    </source>
</evidence>
<organism evidence="10 11">
    <name type="scientific">Cloeon dipterum</name>
    <dbReference type="NCBI Taxonomy" id="197152"/>
    <lineage>
        <taxon>Eukaryota</taxon>
        <taxon>Metazoa</taxon>
        <taxon>Ecdysozoa</taxon>
        <taxon>Arthropoda</taxon>
        <taxon>Hexapoda</taxon>
        <taxon>Insecta</taxon>
        <taxon>Pterygota</taxon>
        <taxon>Palaeoptera</taxon>
        <taxon>Ephemeroptera</taxon>
        <taxon>Pisciforma</taxon>
        <taxon>Baetidae</taxon>
        <taxon>Cloeon</taxon>
    </lineage>
</organism>
<feature type="domain" description="Ig-like" evidence="8">
    <location>
        <begin position="336"/>
        <end position="429"/>
    </location>
</feature>
<keyword evidence="5" id="KW-1015">Disulfide bond</keyword>
<feature type="transmembrane region" description="Helical" evidence="7">
    <location>
        <begin position="671"/>
        <end position="701"/>
    </location>
</feature>
<evidence type="ECO:0000256" key="1">
    <source>
        <dbReference type="ARBA" id="ARBA00004167"/>
    </source>
</evidence>
<dbReference type="InterPro" id="IPR036116">
    <property type="entry name" value="FN3_sf"/>
</dbReference>
<dbReference type="InterPro" id="IPR003961">
    <property type="entry name" value="FN3_dom"/>
</dbReference>
<evidence type="ECO:0000256" key="7">
    <source>
        <dbReference type="SAM" id="Phobius"/>
    </source>
</evidence>
<keyword evidence="2 7" id="KW-0812">Transmembrane</keyword>
<dbReference type="EMBL" id="CADEPI010000165">
    <property type="protein sequence ID" value="CAB3378494.1"/>
    <property type="molecule type" value="Genomic_DNA"/>
</dbReference>
<dbReference type="PANTHER" id="PTHR23278:SF31">
    <property type="entry name" value="SIDESTEP II, ISOFORM A"/>
    <property type="match status" value="1"/>
</dbReference>
<feature type="domain" description="Ig-like" evidence="8">
    <location>
        <begin position="239"/>
        <end position="332"/>
    </location>
</feature>
<reference evidence="10 11" key="1">
    <citation type="submission" date="2020-04" db="EMBL/GenBank/DDBJ databases">
        <authorList>
            <person name="Alioto T."/>
            <person name="Alioto T."/>
            <person name="Gomez Garrido J."/>
        </authorList>
    </citation>
    <scope>NUCLEOTIDE SEQUENCE [LARGE SCALE GENOMIC DNA]</scope>
</reference>
<dbReference type="InterPro" id="IPR003598">
    <property type="entry name" value="Ig_sub2"/>
</dbReference>
<evidence type="ECO:0000256" key="5">
    <source>
        <dbReference type="ARBA" id="ARBA00023157"/>
    </source>
</evidence>
<feature type="domain" description="Fibronectin type-III" evidence="9">
    <location>
        <begin position="535"/>
        <end position="624"/>
    </location>
</feature>
<dbReference type="Pfam" id="PF13927">
    <property type="entry name" value="Ig_3"/>
    <property type="match status" value="2"/>
</dbReference>
<feature type="compositionally biased region" description="Basic and acidic residues" evidence="6">
    <location>
        <begin position="732"/>
        <end position="742"/>
    </location>
</feature>
<feature type="domain" description="Ig-like" evidence="8">
    <location>
        <begin position="434"/>
        <end position="521"/>
    </location>
</feature>
<dbReference type="GO" id="GO:0016020">
    <property type="term" value="C:membrane"/>
    <property type="evidence" value="ECO:0007669"/>
    <property type="project" value="UniProtKB-SubCell"/>
</dbReference>
<dbReference type="SUPFAM" id="SSF48726">
    <property type="entry name" value="Immunoglobulin"/>
    <property type="match status" value="5"/>
</dbReference>
<dbReference type="OrthoDB" id="10006996at2759"/>
<dbReference type="PANTHER" id="PTHR23278">
    <property type="entry name" value="SIDESTEP PROTEIN"/>
    <property type="match status" value="1"/>
</dbReference>
<dbReference type="InterPro" id="IPR036179">
    <property type="entry name" value="Ig-like_dom_sf"/>
</dbReference>
<comment type="caution">
    <text evidence="10">The sequence shown here is derived from an EMBL/GenBank/DDBJ whole genome shotgun (WGS) entry which is preliminary data.</text>
</comment>
<keyword evidence="11" id="KW-1185">Reference proteome</keyword>
<dbReference type="CDD" id="cd00096">
    <property type="entry name" value="Ig"/>
    <property type="match status" value="1"/>
</dbReference>
<feature type="domain" description="Ig-like" evidence="8">
    <location>
        <begin position="10"/>
        <end position="129"/>
    </location>
</feature>
<protein>
    <recommendedName>
        <fullName evidence="12">Nephrin</fullName>
    </recommendedName>
</protein>
<dbReference type="InterPro" id="IPR003599">
    <property type="entry name" value="Ig_sub"/>
</dbReference>
<evidence type="ECO:0000259" key="9">
    <source>
        <dbReference type="PROSITE" id="PS50853"/>
    </source>
</evidence>
<dbReference type="InterPro" id="IPR013162">
    <property type="entry name" value="CD80_C2-set"/>
</dbReference>
<feature type="region of interest" description="Disordered" evidence="6">
    <location>
        <begin position="809"/>
        <end position="836"/>
    </location>
</feature>
<proteinExistence type="predicted"/>
<dbReference type="SMART" id="SM00409">
    <property type="entry name" value="IG"/>
    <property type="match status" value="4"/>
</dbReference>
<evidence type="ECO:0000256" key="3">
    <source>
        <dbReference type="ARBA" id="ARBA00022989"/>
    </source>
</evidence>
<dbReference type="InterPro" id="IPR013783">
    <property type="entry name" value="Ig-like_fold"/>
</dbReference>
<dbReference type="InterPro" id="IPR007110">
    <property type="entry name" value="Ig-like_dom"/>
</dbReference>
<dbReference type="SUPFAM" id="SSF49265">
    <property type="entry name" value="Fibronectin type III"/>
    <property type="match status" value="1"/>
</dbReference>
<feature type="compositionally biased region" description="Polar residues" evidence="6">
    <location>
        <begin position="709"/>
        <end position="718"/>
    </location>
</feature>